<keyword evidence="2" id="KW-0732">Signal</keyword>
<dbReference type="AlphaFoldDB" id="A0A5P9JTR3"/>
<evidence type="ECO:0000313" key="5">
    <source>
        <dbReference type="Proteomes" id="UP000325614"/>
    </source>
</evidence>
<accession>A0A5P9JTR3</accession>
<evidence type="ECO:0000256" key="2">
    <source>
        <dbReference type="SAM" id="SignalP"/>
    </source>
</evidence>
<feature type="domain" description="PRC-barrel" evidence="3">
    <location>
        <begin position="59"/>
        <end position="117"/>
    </location>
</feature>
<dbReference type="KEGG" id="mico:GDR74_02415"/>
<evidence type="ECO:0000259" key="3">
    <source>
        <dbReference type="Pfam" id="PF05239"/>
    </source>
</evidence>
<dbReference type="SUPFAM" id="SSF50346">
    <property type="entry name" value="PRC-barrel domain"/>
    <property type="match status" value="1"/>
</dbReference>
<dbReference type="PANTHER" id="PTHR36505">
    <property type="entry name" value="BLR1072 PROTEIN"/>
    <property type="match status" value="1"/>
</dbReference>
<evidence type="ECO:0000256" key="1">
    <source>
        <dbReference type="SAM" id="MobiDB-lite"/>
    </source>
</evidence>
<name>A0A5P9JTR3_9HYPH</name>
<organism evidence="4 5">
    <name type="scientific">Microvirga thermotolerans</name>
    <dbReference type="NCBI Taxonomy" id="2651334"/>
    <lineage>
        <taxon>Bacteria</taxon>
        <taxon>Pseudomonadati</taxon>
        <taxon>Pseudomonadota</taxon>
        <taxon>Alphaproteobacteria</taxon>
        <taxon>Hyphomicrobiales</taxon>
        <taxon>Methylobacteriaceae</taxon>
        <taxon>Microvirga</taxon>
    </lineage>
</organism>
<dbReference type="InterPro" id="IPR011033">
    <property type="entry name" value="PRC_barrel-like_sf"/>
</dbReference>
<reference evidence="4 5" key="1">
    <citation type="submission" date="2019-10" db="EMBL/GenBank/DDBJ databases">
        <title>Isolation, Identification of Microvirga thermotolerans HR1, a novel thermophilic bacterium and Comparative Genomics of the genus Microvirga.</title>
        <authorList>
            <person name="Li J."/>
            <person name="Zhang W."/>
            <person name="Lin M."/>
            <person name="Wang J."/>
        </authorList>
    </citation>
    <scope>NUCLEOTIDE SEQUENCE [LARGE SCALE GENOMIC DNA]</scope>
    <source>
        <strain evidence="4 5">HR1</strain>
    </source>
</reference>
<dbReference type="EMBL" id="CP045423">
    <property type="protein sequence ID" value="QFU15158.1"/>
    <property type="molecule type" value="Genomic_DNA"/>
</dbReference>
<feature type="region of interest" description="Disordered" evidence="1">
    <location>
        <begin position="24"/>
        <end position="46"/>
    </location>
</feature>
<keyword evidence="5" id="KW-1185">Reference proteome</keyword>
<feature type="region of interest" description="Disordered" evidence="1">
    <location>
        <begin position="118"/>
        <end position="158"/>
    </location>
</feature>
<feature type="signal peptide" evidence="2">
    <location>
        <begin position="1"/>
        <end position="22"/>
    </location>
</feature>
<sequence length="181" mass="19367">MRIKHLIVPLLGVALISATAFAQTNPPTSTPPESSTTAPPATSGRFLSQAESGKWRTFKLKGLNVYNADNEHIGDIREVLQDRGGKIEAVVIGVGGFLGLGEHDIALPYDEFQWVEQGSSTTASTTDTNRTTTPANPNESVSTTGTVTRTTNVPGPSYPERAVIKLTKEELKAAPPFKFSD</sequence>
<dbReference type="PANTHER" id="PTHR36505:SF1">
    <property type="entry name" value="BLR1072 PROTEIN"/>
    <property type="match status" value="1"/>
</dbReference>
<dbReference type="Proteomes" id="UP000325614">
    <property type="component" value="Chromosome"/>
</dbReference>
<feature type="compositionally biased region" description="Low complexity" evidence="1">
    <location>
        <begin position="24"/>
        <end position="43"/>
    </location>
</feature>
<feature type="chain" id="PRO_5025044562" evidence="2">
    <location>
        <begin position="23"/>
        <end position="181"/>
    </location>
</feature>
<dbReference type="InterPro" id="IPR027275">
    <property type="entry name" value="PRC-brl_dom"/>
</dbReference>
<evidence type="ECO:0000313" key="4">
    <source>
        <dbReference type="EMBL" id="QFU15158.1"/>
    </source>
</evidence>
<feature type="compositionally biased region" description="Low complexity" evidence="1">
    <location>
        <begin position="140"/>
        <end position="151"/>
    </location>
</feature>
<dbReference type="Gene3D" id="2.30.30.240">
    <property type="entry name" value="PRC-barrel domain"/>
    <property type="match status" value="1"/>
</dbReference>
<gene>
    <name evidence="4" type="ORF">GDR74_02415</name>
</gene>
<proteinExistence type="predicted"/>
<feature type="compositionally biased region" description="Low complexity" evidence="1">
    <location>
        <begin position="119"/>
        <end position="133"/>
    </location>
</feature>
<dbReference type="Pfam" id="PF05239">
    <property type="entry name" value="PRC"/>
    <property type="match status" value="1"/>
</dbReference>
<protein>
    <submittedName>
        <fullName evidence="4">PRC-barrel domain containing protein</fullName>
    </submittedName>
</protein>